<organism evidence="1 2">
    <name type="scientific">Cyanophage S-TIM5</name>
    <dbReference type="NCBI Taxonomy" id="1137745"/>
    <lineage>
        <taxon>Viruses</taxon>
        <taxon>Duplodnaviria</taxon>
        <taxon>Heunggongvirae</taxon>
        <taxon>Uroviricota</taxon>
        <taxon>Caudoviricetes</taxon>
        <taxon>Aurunvirus</taxon>
        <taxon>Aurunvirus STIM5</taxon>
    </lineage>
</organism>
<dbReference type="EMBL" id="JQ245707">
    <property type="protein sequence ID" value="UTS51911.1"/>
    <property type="molecule type" value="Genomic_DNA"/>
</dbReference>
<name>A0ACD4B196_9CAUD</name>
<dbReference type="Proteomes" id="UP000007178">
    <property type="component" value="Segment"/>
</dbReference>
<reference evidence="1 2" key="1">
    <citation type="journal article" date="2012" name="Proc. Natl. Acad. Sci. U.S.A.">
        <title>A novel lineage of myoviruses infecting cyanobacteria is widespread in the oceans.</title>
        <authorList>
            <person name="Sabehi G."/>
            <person name="Shaulov L."/>
            <person name="Silver D.H."/>
            <person name="Yanai I."/>
            <person name="Harel A."/>
            <person name="Lindell D."/>
        </authorList>
    </citation>
    <scope>NUCLEOTIDE SEQUENCE [LARGE SCALE GENOMIC DNA]</scope>
</reference>
<sequence>MYSVIGYPASPVFGPHSPQYDIVLTADLKVPNAQSGELPVPLFPPFALRSDAEAALTNVYLSPYDPVNPWLPAKTDFSSDVSL</sequence>
<keyword evidence="2" id="KW-1185">Reference proteome</keyword>
<protein>
    <submittedName>
        <fullName evidence="1">Uncharacterized protein</fullName>
    </submittedName>
</protein>
<proteinExistence type="predicted"/>
<evidence type="ECO:0000313" key="2">
    <source>
        <dbReference type="Proteomes" id="UP000007178"/>
    </source>
</evidence>
<accession>A0ACD4B196</accession>
<evidence type="ECO:0000313" key="1">
    <source>
        <dbReference type="EMBL" id="UTS51911.1"/>
    </source>
</evidence>